<feature type="domain" description="Barstar (barnase inhibitor)" evidence="2">
    <location>
        <begin position="2"/>
        <end position="85"/>
    </location>
</feature>
<dbReference type="RefSeq" id="WP_059067708.1">
    <property type="nucleotide sequence ID" value="NZ_LNAL01000003.1"/>
</dbReference>
<gene>
    <name evidence="3" type="ORF">ASU33_17970</name>
</gene>
<dbReference type="InterPro" id="IPR000468">
    <property type="entry name" value="Barstar"/>
</dbReference>
<accession>A0A9X0L6C4</accession>
<organism evidence="3 4">
    <name type="scientific">Solirubrum puertoriconensis</name>
    <dbReference type="NCBI Taxonomy" id="1751427"/>
    <lineage>
        <taxon>Bacteria</taxon>
        <taxon>Pseudomonadati</taxon>
        <taxon>Bacteroidota</taxon>
        <taxon>Cytophagia</taxon>
        <taxon>Cytophagales</taxon>
    </lineage>
</organism>
<dbReference type="Pfam" id="PF01337">
    <property type="entry name" value="Barstar"/>
    <property type="match status" value="1"/>
</dbReference>
<evidence type="ECO:0000313" key="4">
    <source>
        <dbReference type="Proteomes" id="UP000054223"/>
    </source>
</evidence>
<dbReference type="AlphaFoldDB" id="A0A9X0L6C4"/>
<comment type="caution">
    <text evidence="3">The sequence shown here is derived from an EMBL/GenBank/DDBJ whole genome shotgun (WGS) entry which is preliminary data.</text>
</comment>
<dbReference type="OrthoDB" id="7575400at2"/>
<dbReference type="SUPFAM" id="SSF52038">
    <property type="entry name" value="Barstar-related"/>
    <property type="match status" value="1"/>
</dbReference>
<evidence type="ECO:0000313" key="3">
    <source>
        <dbReference type="EMBL" id="KUG09591.1"/>
    </source>
</evidence>
<name>A0A9X0L6C4_SOLP1</name>
<dbReference type="Proteomes" id="UP000054223">
    <property type="component" value="Unassembled WGS sequence"/>
</dbReference>
<evidence type="ECO:0000256" key="1">
    <source>
        <dbReference type="ARBA" id="ARBA00006845"/>
    </source>
</evidence>
<dbReference type="InterPro" id="IPR035905">
    <property type="entry name" value="Barstar-like_sf"/>
</dbReference>
<dbReference type="EMBL" id="LNAL01000003">
    <property type="protein sequence ID" value="KUG09591.1"/>
    <property type="molecule type" value="Genomic_DNA"/>
</dbReference>
<comment type="similarity">
    <text evidence="1">Belongs to the barstar family.</text>
</comment>
<dbReference type="Gene3D" id="3.30.370.10">
    <property type="entry name" value="Barstar-like"/>
    <property type="match status" value="1"/>
</dbReference>
<reference evidence="3 4" key="1">
    <citation type="submission" date="2015-11" db="EMBL/GenBank/DDBJ databases">
        <title>Solirubrum puertoriconensis gen. nov. an environmental bacteria isolated in Puerto Rico.</title>
        <authorList>
            <person name="Cuebas-Irizarry M.F."/>
            <person name="Montalvo-Rodriguez R."/>
        </authorList>
    </citation>
    <scope>NUCLEOTIDE SEQUENCE [LARGE SCALE GENOMIC DNA]</scope>
    <source>
        <strain evidence="3 4">MC1A</strain>
    </source>
</reference>
<sequence length="91" mass="10662">MIIDLSGITNEAAIHQLFKEKLDFPEWYGENWDAFWDSIVAVVELPEHLNIINWEDFARHCPRDMQILQRLIQDYNIAMTPKHIELGLAVA</sequence>
<proteinExistence type="inferred from homology"/>
<evidence type="ECO:0000259" key="2">
    <source>
        <dbReference type="Pfam" id="PF01337"/>
    </source>
</evidence>
<keyword evidence="4" id="KW-1185">Reference proteome</keyword>
<protein>
    <recommendedName>
        <fullName evidence="2">Barstar (barnase inhibitor) domain-containing protein</fullName>
    </recommendedName>
</protein>